<dbReference type="KEGG" id="dco:SAMEA4475696_1627"/>
<name>A0A239VM85_9MICO</name>
<evidence type="ECO:0000313" key="3">
    <source>
        <dbReference type="Proteomes" id="UP000242637"/>
    </source>
</evidence>
<accession>A0A239VM85</accession>
<dbReference type="GeneID" id="63459829"/>
<protein>
    <submittedName>
        <fullName evidence="1">Uncharacterized protein</fullName>
    </submittedName>
</protein>
<dbReference type="Proteomes" id="UP000242637">
    <property type="component" value="Chromosome 1"/>
</dbReference>
<dbReference type="AlphaFoldDB" id="A0A239VM85"/>
<dbReference type="Proteomes" id="UP000254118">
    <property type="component" value="Unassembled WGS sequence"/>
</dbReference>
<sequence>MNLDIASRRYAVTLAHRCELGTSNTREISARSLTELLRVLHEGENNYQSCSYCGEAGMAISSISVVLEEEALTERLGAYADELFAAV</sequence>
<evidence type="ECO:0000313" key="4">
    <source>
        <dbReference type="Proteomes" id="UP000254118"/>
    </source>
</evidence>
<proteinExistence type="predicted"/>
<keyword evidence="3" id="KW-1185">Reference proteome</keyword>
<dbReference type="EMBL" id="LT906453">
    <property type="protein sequence ID" value="SNV22708.1"/>
    <property type="molecule type" value="Genomic_DNA"/>
</dbReference>
<organism evidence="1 3">
    <name type="scientific">Dermatophilus congolensis</name>
    <dbReference type="NCBI Taxonomy" id="1863"/>
    <lineage>
        <taxon>Bacteria</taxon>
        <taxon>Bacillati</taxon>
        <taxon>Actinomycetota</taxon>
        <taxon>Actinomycetes</taxon>
        <taxon>Micrococcales</taxon>
        <taxon>Dermatophilaceae</taxon>
        <taxon>Dermatophilus</taxon>
    </lineage>
</organism>
<evidence type="ECO:0000313" key="1">
    <source>
        <dbReference type="EMBL" id="SNV22708.1"/>
    </source>
</evidence>
<gene>
    <name evidence="2" type="ORF">NCTC7915_00993</name>
    <name evidence="1" type="ORF">SAMEA4475696_01627</name>
</gene>
<evidence type="ECO:0000313" key="2">
    <source>
        <dbReference type="EMBL" id="STD08315.1"/>
    </source>
</evidence>
<dbReference type="EMBL" id="UFYA01000001">
    <property type="protein sequence ID" value="STD08315.1"/>
    <property type="molecule type" value="Genomic_DNA"/>
</dbReference>
<reference evidence="1 3" key="1">
    <citation type="submission" date="2017-06" db="EMBL/GenBank/DDBJ databases">
        <authorList>
            <consortium name="Pathogen Informatics"/>
        </authorList>
    </citation>
    <scope>NUCLEOTIDE SEQUENCE [LARGE SCALE GENOMIC DNA]</scope>
    <source>
        <strain evidence="1 3">NCTC13039</strain>
    </source>
</reference>
<dbReference type="STRING" id="1121387.GCA_000429885_02288"/>
<reference evidence="2 4" key="2">
    <citation type="submission" date="2018-06" db="EMBL/GenBank/DDBJ databases">
        <authorList>
            <consortium name="Pathogen Informatics"/>
            <person name="Doyle S."/>
        </authorList>
    </citation>
    <scope>NUCLEOTIDE SEQUENCE [LARGE SCALE GENOMIC DNA]</scope>
    <source>
        <strain evidence="2 4">NCTC7915</strain>
    </source>
</reference>
<dbReference type="RefSeq" id="WP_147279194.1">
    <property type="nucleotide sequence ID" value="NZ_JAAFNI010000001.1"/>
</dbReference>
<dbReference type="OrthoDB" id="9802448at2"/>